<comment type="similarity">
    <text evidence="2 9">Belongs to the WRB/GET1 family.</text>
</comment>
<evidence type="ECO:0000256" key="2">
    <source>
        <dbReference type="ARBA" id="ARBA00010799"/>
    </source>
</evidence>
<evidence type="ECO:0000256" key="9">
    <source>
        <dbReference type="HAMAP-Rule" id="MF_03113"/>
    </source>
</evidence>
<evidence type="ECO:0000256" key="4">
    <source>
        <dbReference type="ARBA" id="ARBA00022692"/>
    </source>
</evidence>
<organism evidence="12 13">
    <name type="scientific">Aulographum hederae CBS 113979</name>
    <dbReference type="NCBI Taxonomy" id="1176131"/>
    <lineage>
        <taxon>Eukaryota</taxon>
        <taxon>Fungi</taxon>
        <taxon>Dikarya</taxon>
        <taxon>Ascomycota</taxon>
        <taxon>Pezizomycotina</taxon>
        <taxon>Dothideomycetes</taxon>
        <taxon>Pleosporomycetidae</taxon>
        <taxon>Aulographales</taxon>
        <taxon>Aulographaceae</taxon>
    </lineage>
</organism>
<keyword evidence="4 9" id="KW-0812">Transmembrane</keyword>
<keyword evidence="6 9" id="KW-1133">Transmembrane helix</keyword>
<feature type="signal peptide" evidence="11">
    <location>
        <begin position="1"/>
        <end position="25"/>
    </location>
</feature>
<keyword evidence="3 9" id="KW-0813">Transport</keyword>
<dbReference type="GO" id="GO:0005789">
    <property type="term" value="C:endoplasmic reticulum membrane"/>
    <property type="evidence" value="ECO:0007669"/>
    <property type="project" value="UniProtKB-SubCell"/>
</dbReference>
<feature type="chain" id="PRO_5026141504" evidence="11">
    <location>
        <begin position="26"/>
        <end position="214"/>
    </location>
</feature>
<feature type="topological domain" description="Cytoplasmic" evidence="9">
    <location>
        <begin position="173"/>
        <end position="214"/>
    </location>
</feature>
<dbReference type="Pfam" id="PF04420">
    <property type="entry name" value="CHD5"/>
    <property type="match status" value="1"/>
</dbReference>
<dbReference type="GO" id="GO:0043495">
    <property type="term" value="F:protein-membrane adaptor activity"/>
    <property type="evidence" value="ECO:0007669"/>
    <property type="project" value="TreeGrafter"/>
</dbReference>
<evidence type="ECO:0000256" key="8">
    <source>
        <dbReference type="ARBA" id="ARBA00023136"/>
    </source>
</evidence>
<keyword evidence="7" id="KW-0175">Coiled coil</keyword>
<dbReference type="GO" id="GO:0043529">
    <property type="term" value="C:GET complex"/>
    <property type="evidence" value="ECO:0007669"/>
    <property type="project" value="InterPro"/>
</dbReference>
<sequence>MPSLLLTVFVLQVIIHLINTIGAQAINELLWLLYNKLPTPTSSAARDQIRLQKEIIRLRRERAAISAQDNFTKWAKLGRQLDKVVAEHEKSTSSLSSVKSTFDSTATTIRWLLTNGLRFYLQYRYAREPLFWLPHGWIPTYVEWIMAFPRAPRGSVSVQVWFVACSSIVKMVGEAAGSGYVLGRKAGLGEKEKRTEEPMKMGKGGEKSGEKKEL</sequence>
<dbReference type="Proteomes" id="UP000800041">
    <property type="component" value="Unassembled WGS sequence"/>
</dbReference>
<dbReference type="EMBL" id="ML977140">
    <property type="protein sequence ID" value="KAF1990934.1"/>
    <property type="molecule type" value="Genomic_DNA"/>
</dbReference>
<protein>
    <submittedName>
        <fullName evidence="12">Uncharacterized protein</fullName>
    </submittedName>
</protein>
<dbReference type="FunFam" id="1.10.287.660:FF:000006">
    <property type="entry name" value="Protein GET1"/>
    <property type="match status" value="1"/>
</dbReference>
<evidence type="ECO:0000256" key="10">
    <source>
        <dbReference type="SAM" id="MobiDB-lite"/>
    </source>
</evidence>
<evidence type="ECO:0000256" key="5">
    <source>
        <dbReference type="ARBA" id="ARBA00022824"/>
    </source>
</evidence>
<dbReference type="PANTHER" id="PTHR42650">
    <property type="entry name" value="TAIL-ANCHORED PROTEIN INSERTION RECEPTOR WRB"/>
    <property type="match status" value="1"/>
</dbReference>
<evidence type="ECO:0000256" key="3">
    <source>
        <dbReference type="ARBA" id="ARBA00022448"/>
    </source>
</evidence>
<evidence type="ECO:0000256" key="7">
    <source>
        <dbReference type="ARBA" id="ARBA00023054"/>
    </source>
</evidence>
<evidence type="ECO:0000313" key="13">
    <source>
        <dbReference type="Proteomes" id="UP000800041"/>
    </source>
</evidence>
<dbReference type="Gene3D" id="1.10.287.660">
    <property type="entry name" value="Helix hairpin bin"/>
    <property type="match status" value="1"/>
</dbReference>
<evidence type="ECO:0000256" key="11">
    <source>
        <dbReference type="SAM" id="SignalP"/>
    </source>
</evidence>
<dbReference type="InterPro" id="IPR028945">
    <property type="entry name" value="Get1"/>
</dbReference>
<evidence type="ECO:0000313" key="12">
    <source>
        <dbReference type="EMBL" id="KAF1990934.1"/>
    </source>
</evidence>
<evidence type="ECO:0000256" key="6">
    <source>
        <dbReference type="ARBA" id="ARBA00022989"/>
    </source>
</evidence>
<evidence type="ECO:0000256" key="1">
    <source>
        <dbReference type="ARBA" id="ARBA00004477"/>
    </source>
</evidence>
<dbReference type="InterPro" id="IPR029012">
    <property type="entry name" value="Helix_hairpin_bin_sf"/>
</dbReference>
<dbReference type="OrthoDB" id="69461at2759"/>
<dbReference type="GO" id="GO:0071816">
    <property type="term" value="P:tail-anchored membrane protein insertion into ER membrane"/>
    <property type="evidence" value="ECO:0007669"/>
    <property type="project" value="InterPro"/>
</dbReference>
<keyword evidence="5 9" id="KW-0256">Endoplasmic reticulum</keyword>
<keyword evidence="11" id="KW-0732">Signal</keyword>
<feature type="topological domain" description="Lumenal" evidence="9">
    <location>
        <begin position="1"/>
        <end position="4"/>
    </location>
</feature>
<proteinExistence type="inferred from homology"/>
<accession>A0A6G1HCZ2</accession>
<dbReference type="HAMAP" id="MF_03113">
    <property type="entry name" value="Get1"/>
    <property type="match status" value="1"/>
</dbReference>
<dbReference type="InterPro" id="IPR027538">
    <property type="entry name" value="Get1_fungi"/>
</dbReference>
<keyword evidence="13" id="KW-1185">Reference proteome</keyword>
<comment type="subcellular location">
    <subcellularLocation>
        <location evidence="1">Endoplasmic reticulum membrane</location>
        <topology evidence="1">Multi-pass membrane protein</topology>
    </subcellularLocation>
</comment>
<feature type="region of interest" description="Disordered" evidence="10">
    <location>
        <begin position="189"/>
        <end position="214"/>
    </location>
</feature>
<dbReference type="AlphaFoldDB" id="A0A6G1HCZ2"/>
<gene>
    <name evidence="9" type="primary">GET1</name>
    <name evidence="12" type="ORF">K402DRAFT_323726</name>
</gene>
<dbReference type="PANTHER" id="PTHR42650:SF1">
    <property type="entry name" value="GUIDED ENTRY OF TAIL-ANCHORED PROTEINS FACTOR 1"/>
    <property type="match status" value="1"/>
</dbReference>
<name>A0A6G1HCZ2_9PEZI</name>
<reference evidence="12" key="1">
    <citation type="journal article" date="2020" name="Stud. Mycol.">
        <title>101 Dothideomycetes genomes: a test case for predicting lifestyles and emergence of pathogens.</title>
        <authorList>
            <person name="Haridas S."/>
            <person name="Albert R."/>
            <person name="Binder M."/>
            <person name="Bloem J."/>
            <person name="Labutti K."/>
            <person name="Salamov A."/>
            <person name="Andreopoulos B."/>
            <person name="Baker S."/>
            <person name="Barry K."/>
            <person name="Bills G."/>
            <person name="Bluhm B."/>
            <person name="Cannon C."/>
            <person name="Castanera R."/>
            <person name="Culley D."/>
            <person name="Daum C."/>
            <person name="Ezra D."/>
            <person name="Gonzalez J."/>
            <person name="Henrissat B."/>
            <person name="Kuo A."/>
            <person name="Liang C."/>
            <person name="Lipzen A."/>
            <person name="Lutzoni F."/>
            <person name="Magnuson J."/>
            <person name="Mondo S."/>
            <person name="Nolan M."/>
            <person name="Ohm R."/>
            <person name="Pangilinan J."/>
            <person name="Park H.-J."/>
            <person name="Ramirez L."/>
            <person name="Alfaro M."/>
            <person name="Sun H."/>
            <person name="Tritt A."/>
            <person name="Yoshinaga Y."/>
            <person name="Zwiers L.-H."/>
            <person name="Turgeon B."/>
            <person name="Goodwin S."/>
            <person name="Spatafora J."/>
            <person name="Crous P."/>
            <person name="Grigoriev I."/>
        </authorList>
    </citation>
    <scope>NUCLEOTIDE SEQUENCE</scope>
    <source>
        <strain evidence="12">CBS 113979</strain>
    </source>
</reference>
<keyword evidence="8 9" id="KW-0472">Membrane</keyword>
<comment type="caution">
    <text evidence="9">Lacks conserved residue(s) required for the propagation of feature annotation.</text>
</comment>